<protein>
    <submittedName>
        <fullName evidence="4">MAP kinase-activating death domain protein</fullName>
    </submittedName>
</protein>
<keyword evidence="2" id="KW-0472">Membrane</keyword>
<dbReference type="GO" id="GO:0032483">
    <property type="term" value="P:regulation of Rab protein signal transduction"/>
    <property type="evidence" value="ECO:0007669"/>
    <property type="project" value="TreeGrafter"/>
</dbReference>
<dbReference type="Proteomes" id="UP000728185">
    <property type="component" value="Unassembled WGS sequence"/>
</dbReference>
<keyword evidence="2" id="KW-0812">Transmembrane</keyword>
<proteinExistence type="predicted"/>
<evidence type="ECO:0000259" key="3">
    <source>
        <dbReference type="Pfam" id="PF23629"/>
    </source>
</evidence>
<evidence type="ECO:0000313" key="4">
    <source>
        <dbReference type="EMBL" id="KAA0201035.1"/>
    </source>
</evidence>
<reference evidence="4" key="1">
    <citation type="submission" date="2019-05" db="EMBL/GenBank/DDBJ databases">
        <title>Annotation for the trematode Fasciolopsis buski.</title>
        <authorList>
            <person name="Choi Y.-J."/>
        </authorList>
    </citation>
    <scope>NUCLEOTIDE SEQUENCE</scope>
    <source>
        <strain evidence="4">HT</strain>
        <tissue evidence="4">Whole worm</tissue>
    </source>
</reference>
<dbReference type="GO" id="GO:0005085">
    <property type="term" value="F:guanyl-nucleotide exchange factor activity"/>
    <property type="evidence" value="ECO:0007669"/>
    <property type="project" value="TreeGrafter"/>
</dbReference>
<feature type="compositionally biased region" description="Polar residues" evidence="1">
    <location>
        <begin position="114"/>
        <end position="127"/>
    </location>
</feature>
<name>A0A8E0S3Y4_9TREM</name>
<evidence type="ECO:0000256" key="2">
    <source>
        <dbReference type="SAM" id="Phobius"/>
    </source>
</evidence>
<keyword evidence="4" id="KW-0418">Kinase</keyword>
<comment type="caution">
    <text evidence="4">The sequence shown here is derived from an EMBL/GenBank/DDBJ whole genome shotgun (WGS) entry which is preliminary data.</text>
</comment>
<keyword evidence="5" id="KW-1185">Reference proteome</keyword>
<dbReference type="AlphaFoldDB" id="A0A8E0S3Y4"/>
<dbReference type="Pfam" id="PF23629">
    <property type="entry name" value="Death_MADD"/>
    <property type="match status" value="1"/>
</dbReference>
<feature type="region of interest" description="Disordered" evidence="1">
    <location>
        <begin position="105"/>
        <end position="133"/>
    </location>
</feature>
<keyword evidence="4" id="KW-0808">Transferase</keyword>
<keyword evidence="2" id="KW-1133">Transmembrane helix</keyword>
<dbReference type="EMBL" id="LUCM01000141">
    <property type="protein sequence ID" value="KAA0201035.1"/>
    <property type="molecule type" value="Genomic_DNA"/>
</dbReference>
<dbReference type="GO" id="GO:0042981">
    <property type="term" value="P:regulation of apoptotic process"/>
    <property type="evidence" value="ECO:0007669"/>
    <property type="project" value="TreeGrafter"/>
</dbReference>
<evidence type="ECO:0000313" key="5">
    <source>
        <dbReference type="Proteomes" id="UP000728185"/>
    </source>
</evidence>
<evidence type="ECO:0000256" key="1">
    <source>
        <dbReference type="SAM" id="MobiDB-lite"/>
    </source>
</evidence>
<dbReference type="PANTHER" id="PTHR13008">
    <property type="entry name" value="MAP-KINASE ACTIVATING DEATH DOMAIN PROTEIN MADD /DENN/AEX-3 C.ELEGANS"/>
    <property type="match status" value="1"/>
</dbReference>
<feature type="domain" description="MAP kinase-activating death" evidence="3">
    <location>
        <begin position="443"/>
        <end position="509"/>
    </location>
</feature>
<feature type="transmembrane region" description="Helical" evidence="2">
    <location>
        <begin position="473"/>
        <end position="490"/>
    </location>
</feature>
<dbReference type="InterPro" id="IPR056574">
    <property type="entry name" value="Death_MADD"/>
</dbReference>
<dbReference type="OrthoDB" id="6282239at2759"/>
<dbReference type="GO" id="GO:0005829">
    <property type="term" value="C:cytosol"/>
    <property type="evidence" value="ECO:0007669"/>
    <property type="project" value="TreeGrafter"/>
</dbReference>
<sequence length="632" mass="70741">IYLFLLRTDLTDNVHGVHSGPQPEEVRERLQSLNLVEDQCQPDVNGVPEEELEETSVGRILLTNLSENLAEAASQATSTFSEFIDIQKNMVNKSKGFARKVVSELKQDGKHSSSDTTLLASGAAEQSSPKKRAGFFSSSKNLFGLSQNTTRNNSAVQESPPVPLYHTSPDQSIKDQEFLRAVVQMIKEGVGATYSIGSHLRELLTDENYRSYLISKVNSNLTKSIDDPELTVSDFVSYIFELPSEAVYKSFIWLAQCMIRGLEQTCTNHGIGGLASAMSLLEICHTYFVDLQTGKKKSNNVSTSGRLVSRRLVLGVAVVVTSVVVAVVVVVISSFFCSLFCFSSKDQKTIRKSRTSGPYRFVNGKLILCDGAQPTGPDQGDTNRTTTKSSFISSPISIGNEPNRAYLYEALVQPKQRSRLWDHLQFWEDMFFDTVAQERDMMGFDQAPMEMLEKFSNLTSVDRRVLQYQEDRLLATCLYNLIACMVLMQVDRNAIRTRVRRIQARCRLGSHFALFLSSLLDQLQYLEGNAIDLLPTVSRCSCQQLFKVHRVNENGSEDPKLFEIYRSCVILRDLTGAIIDRLDHHSHPGVMLSADESLVIITRKRDGVDAAESYQSDQVNSRFKTTIACLSF</sequence>
<accession>A0A8E0S3Y4</accession>
<feature type="transmembrane region" description="Helical" evidence="2">
    <location>
        <begin position="312"/>
        <end position="342"/>
    </location>
</feature>
<feature type="non-terminal residue" evidence="4">
    <location>
        <position position="1"/>
    </location>
</feature>
<dbReference type="InterPro" id="IPR039980">
    <property type="entry name" value="MADD"/>
</dbReference>
<organism evidence="4 5">
    <name type="scientific">Fasciolopsis buskii</name>
    <dbReference type="NCBI Taxonomy" id="27845"/>
    <lineage>
        <taxon>Eukaryota</taxon>
        <taxon>Metazoa</taxon>
        <taxon>Spiralia</taxon>
        <taxon>Lophotrochozoa</taxon>
        <taxon>Platyhelminthes</taxon>
        <taxon>Trematoda</taxon>
        <taxon>Digenea</taxon>
        <taxon>Plagiorchiida</taxon>
        <taxon>Echinostomata</taxon>
        <taxon>Echinostomatoidea</taxon>
        <taxon>Fasciolidae</taxon>
        <taxon>Fasciolopsis</taxon>
    </lineage>
</organism>
<gene>
    <name evidence="4" type="ORF">FBUS_05979</name>
</gene>
<dbReference type="PANTHER" id="PTHR13008:SF7">
    <property type="entry name" value="MAP KINASE-ACTIVATING DEATH DOMAIN PROTEIN"/>
    <property type="match status" value="1"/>
</dbReference>
<dbReference type="GO" id="GO:0016301">
    <property type="term" value="F:kinase activity"/>
    <property type="evidence" value="ECO:0007669"/>
    <property type="project" value="UniProtKB-KW"/>
</dbReference>